<evidence type="ECO:0000256" key="13">
    <source>
        <dbReference type="ARBA" id="ARBA00022723"/>
    </source>
</evidence>
<dbReference type="InterPro" id="IPR050554">
    <property type="entry name" value="Met_Synthase/Corrinoid"/>
</dbReference>
<feature type="domain" description="Hcy-binding" evidence="20">
    <location>
        <begin position="1"/>
        <end position="287"/>
    </location>
</feature>
<evidence type="ECO:0000256" key="8">
    <source>
        <dbReference type="ARBA" id="ARBA00022603"/>
    </source>
</evidence>
<dbReference type="AlphaFoldDB" id="A0A7V7UGT8"/>
<keyword evidence="16" id="KW-0170">Cobalt</keyword>
<dbReference type="Gene3D" id="3.20.20.330">
    <property type="entry name" value="Homocysteine-binding-like domain"/>
    <property type="match status" value="1"/>
</dbReference>
<feature type="domain" description="Pterin-binding" evidence="21">
    <location>
        <begin position="316"/>
        <end position="563"/>
    </location>
</feature>
<dbReference type="InterPro" id="IPR036724">
    <property type="entry name" value="Cobalamin-bd_sf"/>
</dbReference>
<dbReference type="PROSITE" id="PS51337">
    <property type="entry name" value="B12_BINDING_NTER"/>
    <property type="match status" value="1"/>
</dbReference>
<dbReference type="GO" id="GO:0050667">
    <property type="term" value="P:homocysteine metabolic process"/>
    <property type="evidence" value="ECO:0007669"/>
    <property type="project" value="TreeGrafter"/>
</dbReference>
<dbReference type="InterPro" id="IPR036594">
    <property type="entry name" value="Meth_synthase_dom"/>
</dbReference>
<keyword evidence="25" id="KW-1185">Reference proteome</keyword>
<dbReference type="Pfam" id="PF02574">
    <property type="entry name" value="S-methyl_trans"/>
    <property type="match status" value="1"/>
</dbReference>
<dbReference type="GO" id="GO:0032259">
    <property type="term" value="P:methylation"/>
    <property type="evidence" value="ECO:0007669"/>
    <property type="project" value="UniProtKB-KW"/>
</dbReference>
<dbReference type="PROSITE" id="PS51332">
    <property type="entry name" value="B12_BINDING"/>
    <property type="match status" value="1"/>
</dbReference>
<feature type="binding site" evidence="19">
    <location>
        <position position="272"/>
    </location>
    <ligand>
        <name>Zn(2+)</name>
        <dbReference type="ChEBI" id="CHEBI:29105"/>
    </ligand>
</feature>
<protein>
    <recommendedName>
        <fullName evidence="7">Methionine synthase</fullName>
        <ecNumber evidence="6">2.1.1.13</ecNumber>
    </recommendedName>
    <alternativeName>
        <fullName evidence="18">5-methyltetrahydrofolate--homocysteine methyltransferase</fullName>
    </alternativeName>
</protein>
<accession>A0A7V7UGT8</accession>
<evidence type="ECO:0000259" key="22">
    <source>
        <dbReference type="PROSITE" id="PS51332"/>
    </source>
</evidence>
<evidence type="ECO:0000256" key="1">
    <source>
        <dbReference type="ARBA" id="ARBA00001700"/>
    </source>
</evidence>
<dbReference type="InterPro" id="IPR011005">
    <property type="entry name" value="Dihydropteroate_synth-like_sf"/>
</dbReference>
<evidence type="ECO:0000256" key="9">
    <source>
        <dbReference type="ARBA" id="ARBA00022605"/>
    </source>
</evidence>
<evidence type="ECO:0000256" key="2">
    <source>
        <dbReference type="ARBA" id="ARBA00001947"/>
    </source>
</evidence>
<dbReference type="Pfam" id="PF00809">
    <property type="entry name" value="Pterin_bind"/>
    <property type="match status" value="1"/>
</dbReference>
<evidence type="ECO:0000256" key="15">
    <source>
        <dbReference type="ARBA" id="ARBA00023167"/>
    </source>
</evidence>
<dbReference type="Gene3D" id="3.40.50.280">
    <property type="entry name" value="Cobalamin-binding domain"/>
    <property type="match status" value="1"/>
</dbReference>
<dbReference type="GO" id="GO:0008705">
    <property type="term" value="F:methionine synthase activity"/>
    <property type="evidence" value="ECO:0007669"/>
    <property type="project" value="UniProtKB-EC"/>
</dbReference>
<evidence type="ECO:0000313" key="25">
    <source>
        <dbReference type="Proteomes" id="UP000461768"/>
    </source>
</evidence>
<comment type="function">
    <text evidence="17">Catalyzes the transfer of a methyl group from methyl-cobalamin to homocysteine, yielding enzyme-bound cob(I)alamin and methionine. Subsequently, remethylates the cofactor using methyltetrahydrofolate.</text>
</comment>
<comment type="pathway">
    <text evidence="4">Amino-acid biosynthesis; L-methionine biosynthesis via de novo pathway; L-methionine from L-homocysteine (MetH route): step 1/1.</text>
</comment>
<evidence type="ECO:0000256" key="7">
    <source>
        <dbReference type="ARBA" id="ARBA00013998"/>
    </source>
</evidence>
<keyword evidence="10" id="KW-0846">Cobalamin</keyword>
<evidence type="ECO:0000256" key="18">
    <source>
        <dbReference type="ARBA" id="ARBA00031040"/>
    </source>
</evidence>
<comment type="caution">
    <text evidence="24">The sequence shown here is derived from an EMBL/GenBank/DDBJ whole genome shotgun (WGS) entry which is preliminary data.</text>
</comment>
<keyword evidence="14 19" id="KW-0862">Zinc</keyword>
<evidence type="ECO:0000256" key="5">
    <source>
        <dbReference type="ARBA" id="ARBA00010398"/>
    </source>
</evidence>
<evidence type="ECO:0000256" key="6">
    <source>
        <dbReference type="ARBA" id="ARBA00012032"/>
    </source>
</evidence>
<feature type="domain" description="B12-binding" evidence="22">
    <location>
        <begin position="673"/>
        <end position="794"/>
    </location>
</feature>
<dbReference type="InterPro" id="IPR006158">
    <property type="entry name" value="Cobalamin-bd"/>
</dbReference>
<evidence type="ECO:0000256" key="16">
    <source>
        <dbReference type="ARBA" id="ARBA00023285"/>
    </source>
</evidence>
<evidence type="ECO:0000256" key="12">
    <source>
        <dbReference type="ARBA" id="ARBA00022691"/>
    </source>
</evidence>
<sequence length="794" mass="85779">MTKFIDKLGTKMLFFDGAMGTILQSKGLQPGEIPELWNMTHTDTILEIHKSYLAAGCDIIKANTFGANPFKMKDTGYSCEEIVSKGIEIAKEAVLQSKKDAYVALDIGSVGKLLKPLGELEFEDAYEAFKVICVAGEKAGADLILIETVSDTYEIKAAVLAAKENTKLPIIVTMIFDEGGKLLTGADIFAATAMLEGLRVDAIGFNCGLGPVQMQKLLPELHRVCSLPIVMNPNAGLPVVVDGQTMFNVNPEEFALVMKEIALSGASILGGCCGTTPEHIKATIELCKDIKPLEVMDKGLSVISSYSHAVELNNRPKIIGERINPTGKSRFKQALRDNDLEYILKEALAQQDNGAHILDVNVGLPEIDEVSMMERTITGIQSIIDLPLQIDTSDITAMEKAMRIYNGKPLINSVNGKQESMNAVFPLVAKYGGMVVCLTLDETGIPETAQGRIDIAKKIVSEASKYGISKKDLVMDTLAMTISTGQENSDITLDALDYIRHKMEIHTVLGVSNISFGLPQRENINTAFFTIALARGLSAGIINPGSEAMMNAYNAYCAINGSDEQCIGYINRYSAVAQQTSNIKQSGQVSLFDAVVKGLSESAYTAAKELLKKKEPLTLIDEDLIPALDKVGQGFENKTLFLPQLLMSAEAAKAGFDAIKEVLAKKGTTSSSKGTIIVATVKGDIHDIGKNIVKVLLENYSFHVIDLGKDVSPELIVETALEHNVKLIGLSALMTTTVANMEITIKQIKTAIPDCKVMVGGAVLTQTYADMIGADFYSKDAMGSIRYANELFEV</sequence>
<evidence type="ECO:0000259" key="23">
    <source>
        <dbReference type="PROSITE" id="PS51337"/>
    </source>
</evidence>
<keyword evidence="12" id="KW-0949">S-adenosyl-L-methionine</keyword>
<evidence type="ECO:0000256" key="10">
    <source>
        <dbReference type="ARBA" id="ARBA00022628"/>
    </source>
</evidence>
<dbReference type="GO" id="GO:0031419">
    <property type="term" value="F:cobalamin binding"/>
    <property type="evidence" value="ECO:0007669"/>
    <property type="project" value="UniProtKB-KW"/>
</dbReference>
<dbReference type="InterPro" id="IPR017215">
    <property type="entry name" value="MetH_bac"/>
</dbReference>
<keyword evidence="15" id="KW-0486">Methionine biosynthesis</keyword>
<dbReference type="SMART" id="SM01018">
    <property type="entry name" value="B12-binding_2"/>
    <property type="match status" value="1"/>
</dbReference>
<dbReference type="GO" id="GO:0005829">
    <property type="term" value="C:cytosol"/>
    <property type="evidence" value="ECO:0007669"/>
    <property type="project" value="TreeGrafter"/>
</dbReference>
<comment type="cofactor">
    <cofactor evidence="3">
        <name>methylcob(III)alamin</name>
        <dbReference type="ChEBI" id="CHEBI:28115"/>
    </cofactor>
</comment>
<proteinExistence type="inferred from homology"/>
<keyword evidence="13 19" id="KW-0479">Metal-binding</keyword>
<dbReference type="InterPro" id="IPR003726">
    <property type="entry name" value="HCY_dom"/>
</dbReference>
<dbReference type="Proteomes" id="UP000461768">
    <property type="component" value="Unassembled WGS sequence"/>
</dbReference>
<reference evidence="24 25" key="1">
    <citation type="submission" date="2019-09" db="EMBL/GenBank/DDBJ databases">
        <authorList>
            <person name="Valk L.C."/>
        </authorList>
    </citation>
    <scope>NUCLEOTIDE SEQUENCE [LARGE SCALE GENOMIC DNA]</scope>
    <source>
        <strain evidence="24">GalUA</strain>
    </source>
</reference>
<dbReference type="SUPFAM" id="SSF82282">
    <property type="entry name" value="Homocysteine S-methyltransferase"/>
    <property type="match status" value="1"/>
</dbReference>
<dbReference type="GO" id="GO:0046872">
    <property type="term" value="F:metal ion binding"/>
    <property type="evidence" value="ECO:0007669"/>
    <property type="project" value="UniProtKB-KW"/>
</dbReference>
<evidence type="ECO:0000256" key="11">
    <source>
        <dbReference type="ARBA" id="ARBA00022679"/>
    </source>
</evidence>
<comment type="cofactor">
    <cofactor evidence="2 19">
        <name>Zn(2+)</name>
        <dbReference type="ChEBI" id="CHEBI:29105"/>
    </cofactor>
</comment>
<comment type="catalytic activity">
    <reaction evidence="1">
        <text>(6S)-5-methyl-5,6,7,8-tetrahydrofolate + L-homocysteine = (6S)-5,6,7,8-tetrahydrofolate + L-methionine</text>
        <dbReference type="Rhea" id="RHEA:11172"/>
        <dbReference type="ChEBI" id="CHEBI:18608"/>
        <dbReference type="ChEBI" id="CHEBI:57453"/>
        <dbReference type="ChEBI" id="CHEBI:57844"/>
        <dbReference type="ChEBI" id="CHEBI:58199"/>
        <dbReference type="EC" id="2.1.1.13"/>
    </reaction>
</comment>
<evidence type="ECO:0000256" key="4">
    <source>
        <dbReference type="ARBA" id="ARBA00005178"/>
    </source>
</evidence>
<dbReference type="UniPathway" id="UPA00051">
    <property type="reaction ID" value="UER00081"/>
</dbReference>
<dbReference type="PROSITE" id="PS50970">
    <property type="entry name" value="HCY"/>
    <property type="match status" value="1"/>
</dbReference>
<keyword evidence="11 19" id="KW-0808">Transferase</keyword>
<dbReference type="InterPro" id="IPR003759">
    <property type="entry name" value="Cbl-bd_cap"/>
</dbReference>
<dbReference type="Pfam" id="PF02310">
    <property type="entry name" value="B12-binding"/>
    <property type="match status" value="1"/>
</dbReference>
<dbReference type="NCBIfam" id="NF005719">
    <property type="entry name" value="PRK07535.1"/>
    <property type="match status" value="1"/>
</dbReference>
<comment type="similarity">
    <text evidence="5">Belongs to the vitamin-B12 dependent methionine synthase family.</text>
</comment>
<dbReference type="PANTHER" id="PTHR45833">
    <property type="entry name" value="METHIONINE SYNTHASE"/>
    <property type="match status" value="1"/>
</dbReference>
<feature type="binding site" evidence="19">
    <location>
        <position position="273"/>
    </location>
    <ligand>
        <name>Zn(2+)</name>
        <dbReference type="ChEBI" id="CHEBI:29105"/>
    </ligand>
</feature>
<evidence type="ECO:0000313" key="24">
    <source>
        <dbReference type="EMBL" id="KAB1439333.1"/>
    </source>
</evidence>
<dbReference type="EMBL" id="WAGX01000004">
    <property type="protein sequence ID" value="KAB1439333.1"/>
    <property type="molecule type" value="Genomic_DNA"/>
</dbReference>
<name>A0A7V7UGT8_9FIRM</name>
<keyword evidence="8 19" id="KW-0489">Methyltransferase</keyword>
<evidence type="ECO:0000256" key="14">
    <source>
        <dbReference type="ARBA" id="ARBA00022833"/>
    </source>
</evidence>
<evidence type="ECO:0000259" key="21">
    <source>
        <dbReference type="PROSITE" id="PS50972"/>
    </source>
</evidence>
<evidence type="ECO:0000256" key="3">
    <source>
        <dbReference type="ARBA" id="ARBA00001956"/>
    </source>
</evidence>
<dbReference type="InterPro" id="IPR036589">
    <property type="entry name" value="HCY_dom_sf"/>
</dbReference>
<dbReference type="PANTHER" id="PTHR45833:SF1">
    <property type="entry name" value="METHIONINE SYNTHASE"/>
    <property type="match status" value="1"/>
</dbReference>
<evidence type="ECO:0000259" key="20">
    <source>
        <dbReference type="PROSITE" id="PS50970"/>
    </source>
</evidence>
<reference evidence="24 25" key="2">
    <citation type="submission" date="2020-02" db="EMBL/GenBank/DDBJ databases">
        <title>Candidatus Galacturonibacter soehngenii shows hetero-acetogenic catabolism of galacturonic acid but lacks a canonical carbon monoxide dehydrogenase/acetyl-CoA synthase complex.</title>
        <authorList>
            <person name="Diender M."/>
            <person name="Stouten G.R."/>
            <person name="Petersen J.F."/>
            <person name="Nielsen P.H."/>
            <person name="Dueholm M.S."/>
            <person name="Pronk J.T."/>
            <person name="Van Loosdrecht M.C.M."/>
        </authorList>
    </citation>
    <scope>NUCLEOTIDE SEQUENCE [LARGE SCALE GENOMIC DNA]</scope>
    <source>
        <strain evidence="24">GalUA</strain>
    </source>
</reference>
<dbReference type="EC" id="2.1.1.13" evidence="6"/>
<dbReference type="Gene3D" id="1.10.1240.10">
    <property type="entry name" value="Methionine synthase domain"/>
    <property type="match status" value="1"/>
</dbReference>
<gene>
    <name evidence="24" type="ORF">F7O84_02745</name>
</gene>
<evidence type="ECO:0000256" key="19">
    <source>
        <dbReference type="PROSITE-ProRule" id="PRU00333"/>
    </source>
</evidence>
<feature type="domain" description="B12-binding N-terminal" evidence="23">
    <location>
        <begin position="578"/>
        <end position="671"/>
    </location>
</feature>
<dbReference type="PIRSF" id="PIRSF037472">
    <property type="entry name" value="DHPS_mtfrase"/>
    <property type="match status" value="1"/>
</dbReference>
<dbReference type="InterPro" id="IPR000489">
    <property type="entry name" value="Pterin-binding_dom"/>
</dbReference>
<dbReference type="SUPFAM" id="SSF47644">
    <property type="entry name" value="Methionine synthase domain"/>
    <property type="match status" value="1"/>
</dbReference>
<keyword evidence="9" id="KW-0028">Amino-acid biosynthesis</keyword>
<organism evidence="24 25">
    <name type="scientific">Candidatus Galacturonatibacter soehngenii</name>
    <dbReference type="NCBI Taxonomy" id="2307010"/>
    <lineage>
        <taxon>Bacteria</taxon>
        <taxon>Bacillati</taxon>
        <taxon>Bacillota</taxon>
        <taxon>Clostridia</taxon>
        <taxon>Lachnospirales</taxon>
        <taxon>Lachnospiraceae</taxon>
        <taxon>Candidatus Galacturonatibacter</taxon>
    </lineage>
</organism>
<dbReference type="Gene3D" id="3.20.20.20">
    <property type="entry name" value="Dihydropteroate synthase-like"/>
    <property type="match status" value="1"/>
</dbReference>
<dbReference type="PROSITE" id="PS50972">
    <property type="entry name" value="PTERIN_BINDING"/>
    <property type="match status" value="1"/>
</dbReference>
<dbReference type="Pfam" id="PF02607">
    <property type="entry name" value="B12-binding_2"/>
    <property type="match status" value="1"/>
</dbReference>
<feature type="binding site" evidence="19">
    <location>
        <position position="207"/>
    </location>
    <ligand>
        <name>Zn(2+)</name>
        <dbReference type="ChEBI" id="CHEBI:29105"/>
    </ligand>
</feature>
<dbReference type="GO" id="GO:0046653">
    <property type="term" value="P:tetrahydrofolate metabolic process"/>
    <property type="evidence" value="ECO:0007669"/>
    <property type="project" value="TreeGrafter"/>
</dbReference>
<dbReference type="SUPFAM" id="SSF51717">
    <property type="entry name" value="Dihydropteroate synthetase-like"/>
    <property type="match status" value="1"/>
</dbReference>
<dbReference type="SUPFAM" id="SSF52242">
    <property type="entry name" value="Cobalamin (vitamin B12)-binding domain"/>
    <property type="match status" value="1"/>
</dbReference>
<dbReference type="RefSeq" id="WP_151141710.1">
    <property type="nucleotide sequence ID" value="NZ_WAGX01000004.1"/>
</dbReference>
<evidence type="ECO:0000256" key="17">
    <source>
        <dbReference type="ARBA" id="ARBA00025552"/>
    </source>
</evidence>
<dbReference type="OrthoDB" id="9803687at2"/>